<dbReference type="PANTHER" id="PTHR31476:SF14">
    <property type="entry name" value="OS09G0473400 PROTEIN"/>
    <property type="match status" value="1"/>
</dbReference>
<evidence type="ECO:0000313" key="4">
    <source>
        <dbReference type="Proteomes" id="UP000796880"/>
    </source>
</evidence>
<gene>
    <name evidence="3" type="ORF">FNV43_RR11022</name>
</gene>
<feature type="compositionally biased region" description="Basic residues" evidence="1">
    <location>
        <begin position="35"/>
        <end position="44"/>
    </location>
</feature>
<evidence type="ECO:0000256" key="1">
    <source>
        <dbReference type="SAM" id="MobiDB-lite"/>
    </source>
</evidence>
<accession>A0A8K0H5H1</accession>
<dbReference type="OrthoDB" id="838682at2759"/>
<evidence type="ECO:0000313" key="3">
    <source>
        <dbReference type="EMBL" id="KAF3445845.1"/>
    </source>
</evidence>
<dbReference type="GO" id="GO:0003723">
    <property type="term" value="F:RNA binding"/>
    <property type="evidence" value="ECO:0007669"/>
    <property type="project" value="InterPro"/>
</dbReference>
<dbReference type="AlphaFoldDB" id="A0A8K0H5H1"/>
<name>A0A8K0H5H1_9ROSA</name>
<proteinExistence type="predicted"/>
<feature type="domain" description="PORR" evidence="2">
    <location>
        <begin position="57"/>
        <end position="375"/>
    </location>
</feature>
<comment type="caution">
    <text evidence="3">The sequence shown here is derived from an EMBL/GenBank/DDBJ whole genome shotgun (WGS) entry which is preliminary data.</text>
</comment>
<dbReference type="Proteomes" id="UP000796880">
    <property type="component" value="Unassembled WGS sequence"/>
</dbReference>
<dbReference type="PANTHER" id="PTHR31476">
    <property type="entry name" value="PROTEIN WHAT'S THIS FACTOR 1 HOMOLOG, CHLOROPLASTIC"/>
    <property type="match status" value="1"/>
</dbReference>
<dbReference type="InterPro" id="IPR021099">
    <property type="entry name" value="PORR_domain"/>
</dbReference>
<dbReference type="Pfam" id="PF11955">
    <property type="entry name" value="PORR"/>
    <property type="match status" value="1"/>
</dbReference>
<dbReference type="InterPro" id="IPR045040">
    <property type="entry name" value="PORR_fam"/>
</dbReference>
<sequence length="379" mass="44530">MAWTFVFSRPTQLRSFLTLHLATFSFSTSSTKSALHKSRKRKEKSPRTELVQSESTRIPPLERLVERDSFFKFLTKSKEFLSKQPEHALCLDAAAKLHNELGFLRGRNVAHSIRRHPLIFETYRNRDGKMWFRFTDFMKELLEEERAIMNSMVMDRVNKVRKLLMMSAKKRIPLGKIHHCRFIFGIPDDFKDRIAKYPDYFRIVDDEDGMRVLELVNWDSSLAVSALQREFMVDEEKKVKRASRFLLKGGMDLNLDEDDKRKLNLLNTLPLVSPYSDGSKLDPCSLEAEKYRAGMLHEFLSLTLEKNAYVHHIVEFKEEFSLSKHTYQTLLKQPKIFYVAGTVKNWVVFLKGGYYENGILIKKDPQVVFNEKLYRHAQM</sequence>
<feature type="region of interest" description="Disordered" evidence="1">
    <location>
        <begin position="35"/>
        <end position="55"/>
    </location>
</feature>
<dbReference type="EMBL" id="VOIH02000005">
    <property type="protein sequence ID" value="KAF3445845.1"/>
    <property type="molecule type" value="Genomic_DNA"/>
</dbReference>
<organism evidence="3 4">
    <name type="scientific">Rhamnella rubrinervis</name>
    <dbReference type="NCBI Taxonomy" id="2594499"/>
    <lineage>
        <taxon>Eukaryota</taxon>
        <taxon>Viridiplantae</taxon>
        <taxon>Streptophyta</taxon>
        <taxon>Embryophyta</taxon>
        <taxon>Tracheophyta</taxon>
        <taxon>Spermatophyta</taxon>
        <taxon>Magnoliopsida</taxon>
        <taxon>eudicotyledons</taxon>
        <taxon>Gunneridae</taxon>
        <taxon>Pentapetalae</taxon>
        <taxon>rosids</taxon>
        <taxon>fabids</taxon>
        <taxon>Rosales</taxon>
        <taxon>Rhamnaceae</taxon>
        <taxon>rhamnoid group</taxon>
        <taxon>Rhamneae</taxon>
        <taxon>Rhamnella</taxon>
    </lineage>
</organism>
<evidence type="ECO:0000259" key="2">
    <source>
        <dbReference type="Pfam" id="PF11955"/>
    </source>
</evidence>
<reference evidence="3" key="1">
    <citation type="submission" date="2020-03" db="EMBL/GenBank/DDBJ databases">
        <title>A high-quality chromosome-level genome assembly of a woody plant with both climbing and erect habits, Rhamnella rubrinervis.</title>
        <authorList>
            <person name="Lu Z."/>
            <person name="Yang Y."/>
            <person name="Zhu X."/>
            <person name="Sun Y."/>
        </authorList>
    </citation>
    <scope>NUCLEOTIDE SEQUENCE</scope>
    <source>
        <strain evidence="3">BYM</strain>
        <tissue evidence="3">Leaf</tissue>
    </source>
</reference>
<protein>
    <recommendedName>
        <fullName evidence="2">PORR domain-containing protein</fullName>
    </recommendedName>
</protein>
<keyword evidence="4" id="KW-1185">Reference proteome</keyword>